<dbReference type="SMR" id="A2DKD1"/>
<sequence length="941" mass="108690">MTEGEHLSWLRGPLPPLSDAVLESHLVNPSHIVQKVHDSTPFRSPPSEKEEKSQRNKKPKALPKYDPVPPRSRTQLEPIYSTNPQVPFSYKPPPIESMIGGQPKVVTQFVKPPAFGNDGKIMLRQEIQQISSQLDEEIQKFMPINPANDKEKLEITYKLLQIHNIAMNQLILLDKTTCSERAILLRRLQTFYKEIIEDIPSYFTAYEQEIANLRVQLEELSKDRDKCKTESENLTIDIDSIKTKIETLQKQNEDLIKMSNDKDVEIQVRDDKITMLTVSLQGSQIQAKENASKAESFERMYHKSVEESKQQLEVIEKFSQQIKAVEDGNSGVVWDLRKAEVRIKELEQQNQALNRSVYNLQNVPKDDKCVDTSDLPPPPKSKKKKKPQNVATDSVGQIVQQAANIAPSVSIGGFAPLRGRIPSNVSLLQLSSGGNSTNPFISEQPSMVRRASNKDKETQTDKIETSEIEVQTDPVNIIMLPEEKEEKQEEEEKHEGPATEMIVENIQNETILDIWKVDFNRVNGYDITKEELDKIPDLFPTLVPVFGQPFKSPETRELDRLNIGKLEGVKRQDRPLVWAFQLIHNFLTDTFVRSVEAMQLQYGEAIFVEWLSRQFRLPHIVNQICADVSLLLFTTRNVEPFMKFFSNMMENFFTYPQICFISLLYSFTVNLTYPNLLKMIQDYNLAEEHTNICIHMRTAFTVLSRCLSPGLASTFIRQKVMPEQPMWKLFDFMTQSATFFLDKHQHIYQSTVSILQLCGHSSDSSLITYDVFNKFMCLMDSVQDHSKWWNNLMQQNHTSGVDMLGLISICAERKRPLIELFRLDNMKPSMDKFKGLSTALYEYYMSFIERFAVTIPKILDKSPAQLLEKLERVIPKIRNDLLTINFASFSWHYRVFLNITDTTMLNVVHQIPFRLDSDDKTYKEINDYFTMCERVSFALFE</sequence>
<keyword evidence="4" id="KW-1185">Reference proteome</keyword>
<dbReference type="AlphaFoldDB" id="A2DKD1"/>
<protein>
    <submittedName>
        <fullName evidence="3">Uncharacterized protein</fullName>
    </submittedName>
</protein>
<dbReference type="Gene3D" id="1.20.5.1160">
    <property type="entry name" value="Vasodilator-stimulated phosphoprotein"/>
    <property type="match status" value="1"/>
</dbReference>
<feature type="coiled-coil region" evidence="1">
    <location>
        <begin position="203"/>
        <end position="258"/>
    </location>
</feature>
<evidence type="ECO:0000313" key="3">
    <source>
        <dbReference type="EMBL" id="EAY19108.1"/>
    </source>
</evidence>
<reference evidence="3" key="1">
    <citation type="submission" date="2006-10" db="EMBL/GenBank/DDBJ databases">
        <authorList>
            <person name="Amadeo P."/>
            <person name="Zhao Q."/>
            <person name="Wortman J."/>
            <person name="Fraser-Liggett C."/>
            <person name="Carlton J."/>
        </authorList>
    </citation>
    <scope>NUCLEOTIDE SEQUENCE</scope>
    <source>
        <strain evidence="3">G3</strain>
    </source>
</reference>
<organism evidence="3 4">
    <name type="scientific">Trichomonas vaginalis (strain ATCC PRA-98 / G3)</name>
    <dbReference type="NCBI Taxonomy" id="412133"/>
    <lineage>
        <taxon>Eukaryota</taxon>
        <taxon>Metamonada</taxon>
        <taxon>Parabasalia</taxon>
        <taxon>Trichomonadida</taxon>
        <taxon>Trichomonadidae</taxon>
        <taxon>Trichomonas</taxon>
    </lineage>
</organism>
<feature type="coiled-coil region" evidence="1">
    <location>
        <begin position="336"/>
        <end position="363"/>
    </location>
</feature>
<dbReference type="Proteomes" id="UP000001542">
    <property type="component" value="Unassembled WGS sequence"/>
</dbReference>
<dbReference type="VEuPathDB" id="TrichDB:TVAGG3_0996200"/>
<evidence type="ECO:0000313" key="4">
    <source>
        <dbReference type="Proteomes" id="UP000001542"/>
    </source>
</evidence>
<evidence type="ECO:0000256" key="2">
    <source>
        <dbReference type="SAM" id="MobiDB-lite"/>
    </source>
</evidence>
<dbReference type="KEGG" id="tva:5464628"/>
<dbReference type="RefSeq" id="XP_001580094.1">
    <property type="nucleotide sequence ID" value="XM_001580044.1"/>
</dbReference>
<feature type="region of interest" description="Disordered" evidence="2">
    <location>
        <begin position="32"/>
        <end position="76"/>
    </location>
</feature>
<proteinExistence type="predicted"/>
<dbReference type="OrthoDB" id="10628562at2759"/>
<evidence type="ECO:0000256" key="1">
    <source>
        <dbReference type="SAM" id="Coils"/>
    </source>
</evidence>
<reference evidence="3" key="2">
    <citation type="journal article" date="2007" name="Science">
        <title>Draft genome sequence of the sexually transmitted pathogen Trichomonas vaginalis.</title>
        <authorList>
            <person name="Carlton J.M."/>
            <person name="Hirt R.P."/>
            <person name="Silva J.C."/>
            <person name="Delcher A.L."/>
            <person name="Schatz M."/>
            <person name="Zhao Q."/>
            <person name="Wortman J.R."/>
            <person name="Bidwell S.L."/>
            <person name="Alsmark U.C.M."/>
            <person name="Besteiro S."/>
            <person name="Sicheritz-Ponten T."/>
            <person name="Noel C.J."/>
            <person name="Dacks J.B."/>
            <person name="Foster P.G."/>
            <person name="Simillion C."/>
            <person name="Van de Peer Y."/>
            <person name="Miranda-Saavedra D."/>
            <person name="Barton G.J."/>
            <person name="Westrop G.D."/>
            <person name="Mueller S."/>
            <person name="Dessi D."/>
            <person name="Fiori P.L."/>
            <person name="Ren Q."/>
            <person name="Paulsen I."/>
            <person name="Zhang H."/>
            <person name="Bastida-Corcuera F.D."/>
            <person name="Simoes-Barbosa A."/>
            <person name="Brown M.T."/>
            <person name="Hayes R.D."/>
            <person name="Mukherjee M."/>
            <person name="Okumura C.Y."/>
            <person name="Schneider R."/>
            <person name="Smith A.J."/>
            <person name="Vanacova S."/>
            <person name="Villalvazo M."/>
            <person name="Haas B.J."/>
            <person name="Pertea M."/>
            <person name="Feldblyum T.V."/>
            <person name="Utterback T.R."/>
            <person name="Shu C.L."/>
            <person name="Osoegawa K."/>
            <person name="de Jong P.J."/>
            <person name="Hrdy I."/>
            <person name="Horvathova L."/>
            <person name="Zubacova Z."/>
            <person name="Dolezal P."/>
            <person name="Malik S.B."/>
            <person name="Logsdon J.M. Jr."/>
            <person name="Henze K."/>
            <person name="Gupta A."/>
            <person name="Wang C.C."/>
            <person name="Dunne R.L."/>
            <person name="Upcroft J.A."/>
            <person name="Upcroft P."/>
            <person name="White O."/>
            <person name="Salzberg S.L."/>
            <person name="Tang P."/>
            <person name="Chiu C.-H."/>
            <person name="Lee Y.-S."/>
            <person name="Embley T.M."/>
            <person name="Coombs G.H."/>
            <person name="Mottram J.C."/>
            <person name="Tachezy J."/>
            <person name="Fraser-Liggett C.M."/>
            <person name="Johnson P.J."/>
        </authorList>
    </citation>
    <scope>NUCLEOTIDE SEQUENCE [LARGE SCALE GENOMIC DNA]</scope>
    <source>
        <strain evidence="3">G3</strain>
    </source>
</reference>
<dbReference type="InParanoid" id="A2DKD1"/>
<name>A2DKD1_TRIV3</name>
<gene>
    <name evidence="3" type="ORF">TVAG_189990</name>
</gene>
<feature type="compositionally biased region" description="Basic and acidic residues" evidence="2">
    <location>
        <begin position="35"/>
        <end position="54"/>
    </location>
</feature>
<feature type="region of interest" description="Disordered" evidence="2">
    <location>
        <begin position="364"/>
        <end position="392"/>
    </location>
</feature>
<dbReference type="VEuPathDB" id="TrichDB:TVAG_189990"/>
<accession>A2DKD1</accession>
<keyword evidence="1" id="KW-0175">Coiled coil</keyword>
<dbReference type="EMBL" id="DS113211">
    <property type="protein sequence ID" value="EAY19108.1"/>
    <property type="molecule type" value="Genomic_DNA"/>
</dbReference>